<reference evidence="2" key="1">
    <citation type="journal article" date="2023" name="Science">
        <title>Genome structures resolve the early diversification of teleost fishes.</title>
        <authorList>
            <person name="Parey E."/>
            <person name="Louis A."/>
            <person name="Montfort J."/>
            <person name="Bouchez O."/>
            <person name="Roques C."/>
            <person name="Iampietro C."/>
            <person name="Lluch J."/>
            <person name="Castinel A."/>
            <person name="Donnadieu C."/>
            <person name="Desvignes T."/>
            <person name="Floi Bucao C."/>
            <person name="Jouanno E."/>
            <person name="Wen M."/>
            <person name="Mejri S."/>
            <person name="Dirks R."/>
            <person name="Jansen H."/>
            <person name="Henkel C."/>
            <person name="Chen W.J."/>
            <person name="Zahm M."/>
            <person name="Cabau C."/>
            <person name="Klopp C."/>
            <person name="Thompson A.W."/>
            <person name="Robinson-Rechavi M."/>
            <person name="Braasch I."/>
            <person name="Lecointre G."/>
            <person name="Bobe J."/>
            <person name="Postlethwait J.H."/>
            <person name="Berthelot C."/>
            <person name="Roest Crollius H."/>
            <person name="Guiguen Y."/>
        </authorList>
    </citation>
    <scope>NUCLEOTIDE SEQUENCE</scope>
    <source>
        <strain evidence="2">NC1722</strain>
    </source>
</reference>
<dbReference type="EMBL" id="JAINUG010000900">
    <property type="protein sequence ID" value="KAJ8361758.1"/>
    <property type="molecule type" value="Genomic_DNA"/>
</dbReference>
<comment type="caution">
    <text evidence="2">The sequence shown here is derived from an EMBL/GenBank/DDBJ whole genome shotgun (WGS) entry which is preliminary data.</text>
</comment>
<evidence type="ECO:0000313" key="3">
    <source>
        <dbReference type="Proteomes" id="UP001221898"/>
    </source>
</evidence>
<dbReference type="Proteomes" id="UP001221898">
    <property type="component" value="Unassembled WGS sequence"/>
</dbReference>
<feature type="compositionally biased region" description="Basic residues" evidence="1">
    <location>
        <begin position="46"/>
        <end position="55"/>
    </location>
</feature>
<evidence type="ECO:0000313" key="2">
    <source>
        <dbReference type="EMBL" id="KAJ8361758.1"/>
    </source>
</evidence>
<keyword evidence="3" id="KW-1185">Reference proteome</keyword>
<accession>A0AAD7VYH3</accession>
<gene>
    <name evidence="2" type="ORF">AAFF_G00427820</name>
</gene>
<feature type="region of interest" description="Disordered" evidence="1">
    <location>
        <begin position="79"/>
        <end position="98"/>
    </location>
</feature>
<evidence type="ECO:0000256" key="1">
    <source>
        <dbReference type="SAM" id="MobiDB-lite"/>
    </source>
</evidence>
<feature type="region of interest" description="Disordered" evidence="1">
    <location>
        <begin position="29"/>
        <end position="57"/>
    </location>
</feature>
<dbReference type="AlphaFoldDB" id="A0AAD7VYH3"/>
<protein>
    <submittedName>
        <fullName evidence="2">Uncharacterized protein</fullName>
    </submittedName>
</protein>
<proteinExistence type="predicted"/>
<name>A0AAD7VYH3_9TELE</name>
<sequence>MKAVQQQHQELLESFKDLEAQKVQLQEDVTSLEDELRDTNRSYKTQTRRNKRKQKQIRELEKSVACLAKENKELKSIEANKRLKAQHSRQSGQQCGPVELKKEVSFKAQAALSTQHQLPNRAANQ</sequence>
<organism evidence="2 3">
    <name type="scientific">Aldrovandia affinis</name>
    <dbReference type="NCBI Taxonomy" id="143900"/>
    <lineage>
        <taxon>Eukaryota</taxon>
        <taxon>Metazoa</taxon>
        <taxon>Chordata</taxon>
        <taxon>Craniata</taxon>
        <taxon>Vertebrata</taxon>
        <taxon>Euteleostomi</taxon>
        <taxon>Actinopterygii</taxon>
        <taxon>Neopterygii</taxon>
        <taxon>Teleostei</taxon>
        <taxon>Notacanthiformes</taxon>
        <taxon>Halosauridae</taxon>
        <taxon>Aldrovandia</taxon>
    </lineage>
</organism>